<name>A0A2W4QPR2_9GAMM</name>
<protein>
    <recommendedName>
        <fullName evidence="1">LysM domain-containing protein</fullName>
    </recommendedName>
</protein>
<evidence type="ECO:0000313" key="2">
    <source>
        <dbReference type="EMBL" id="PZN74012.1"/>
    </source>
</evidence>
<dbReference type="InterPro" id="IPR045361">
    <property type="entry name" value="CIS_tube_prot_N"/>
</dbReference>
<comment type="caution">
    <text evidence="2">The sequence shown here is derived from an EMBL/GenBank/DDBJ whole genome shotgun (WGS) entry which is preliminary data.</text>
</comment>
<dbReference type="Pfam" id="PF19266">
    <property type="entry name" value="CIS_tube"/>
    <property type="match status" value="1"/>
</dbReference>
<reference evidence="2 3" key="1">
    <citation type="journal article" date="2018" name="Aquat. Microb. Ecol.">
        <title>Gammaproteobacterial methanotrophs dominate.</title>
        <authorList>
            <person name="Rissanen A.J."/>
            <person name="Saarenheimo J."/>
            <person name="Tiirola M."/>
            <person name="Peura S."/>
            <person name="Aalto S.L."/>
            <person name="Karvinen A."/>
            <person name="Nykanen H."/>
        </authorList>
    </citation>
    <scope>NUCLEOTIDE SEQUENCE [LARGE SCALE GENOMIC DNA]</scope>
    <source>
        <strain evidence="2">AMbin10</strain>
    </source>
</reference>
<evidence type="ECO:0000259" key="1">
    <source>
        <dbReference type="PROSITE" id="PS51782"/>
    </source>
</evidence>
<feature type="domain" description="LysM" evidence="1">
    <location>
        <begin position="194"/>
        <end position="241"/>
    </location>
</feature>
<sequence>MELFRSGSKKVTKFIIHVYKDKERHEEMCQFPAMFNPDTLTTKFSTKFSKPQGIGRSAQQLDYVYNPPEEMKVKLILDDYYFRNNPEITFKNKICIAGTKLVDYEIVDSTRTWVKNFRDLCWIPKAENHAPLFLQIEWAGVKFPCRLSSVEIKYTRFNPQGNPTAAELDIAFKGDCSTKRENLDNNFSSPDLTHMRIVNSCDTLPLLCQQIYGDSSYYPTVAQANGLDNFRNLQPGQKLYFPPLT</sequence>
<dbReference type="AlphaFoldDB" id="A0A2W4QPR2"/>
<proteinExistence type="predicted"/>
<dbReference type="EMBL" id="QJPH01000438">
    <property type="protein sequence ID" value="PZN74012.1"/>
    <property type="molecule type" value="Genomic_DNA"/>
</dbReference>
<dbReference type="InterPro" id="IPR018392">
    <property type="entry name" value="LysM"/>
</dbReference>
<dbReference type="PROSITE" id="PS51782">
    <property type="entry name" value="LYSM"/>
    <property type="match status" value="1"/>
</dbReference>
<organism evidence="2 3">
    <name type="scientific">Candidatus Methylumidiphilus alinenensis</name>
    <dbReference type="NCBI Taxonomy" id="2202197"/>
    <lineage>
        <taxon>Bacteria</taxon>
        <taxon>Pseudomonadati</taxon>
        <taxon>Pseudomonadota</taxon>
        <taxon>Gammaproteobacteria</taxon>
        <taxon>Methylococcales</taxon>
        <taxon>Candidatus Methylumidiphilus</taxon>
    </lineage>
</organism>
<evidence type="ECO:0000313" key="3">
    <source>
        <dbReference type="Proteomes" id="UP000249396"/>
    </source>
</evidence>
<accession>A0A2W4QPR2</accession>
<gene>
    <name evidence="2" type="ORF">DM484_21820</name>
</gene>
<dbReference type="Proteomes" id="UP000249396">
    <property type="component" value="Unassembled WGS sequence"/>
</dbReference>